<protein>
    <submittedName>
        <fullName evidence="3">Uncharacterized protein</fullName>
    </submittedName>
</protein>
<dbReference type="Pfam" id="PF01636">
    <property type="entry name" value="APH"/>
    <property type="match status" value="1"/>
</dbReference>
<feature type="domain" description="DUF6285" evidence="2">
    <location>
        <begin position="374"/>
        <end position="461"/>
    </location>
</feature>
<gene>
    <name evidence="3" type="ORF">METZ01_LOCUS43674</name>
</gene>
<dbReference type="InterPro" id="IPR011009">
    <property type="entry name" value="Kinase-like_dom_sf"/>
</dbReference>
<evidence type="ECO:0000259" key="1">
    <source>
        <dbReference type="Pfam" id="PF01636"/>
    </source>
</evidence>
<dbReference type="PANTHER" id="PTHR21310:SF57">
    <property type="entry name" value="BLR2944 PROTEIN"/>
    <property type="match status" value="1"/>
</dbReference>
<dbReference type="SUPFAM" id="SSF56112">
    <property type="entry name" value="Protein kinase-like (PK-like)"/>
    <property type="match status" value="1"/>
</dbReference>
<dbReference type="PANTHER" id="PTHR21310">
    <property type="entry name" value="AMINOGLYCOSIDE PHOSPHOTRANSFERASE-RELATED-RELATED"/>
    <property type="match status" value="1"/>
</dbReference>
<dbReference type="Gene3D" id="3.30.200.20">
    <property type="entry name" value="Phosphorylase Kinase, domain 1"/>
    <property type="match status" value="1"/>
</dbReference>
<dbReference type="Gene3D" id="3.90.1200.10">
    <property type="match status" value="1"/>
</dbReference>
<feature type="domain" description="Aminoglycoside phosphotransferase" evidence="1">
    <location>
        <begin position="27"/>
        <end position="269"/>
    </location>
</feature>
<name>A0A381RGF4_9ZZZZ</name>
<dbReference type="Pfam" id="PF19802">
    <property type="entry name" value="DUF6285"/>
    <property type="match status" value="1"/>
</dbReference>
<dbReference type="InterPro" id="IPR051678">
    <property type="entry name" value="AGP_Transferase"/>
</dbReference>
<sequence>MDSTLEKRLARVLVREIPGCAGLVSTERLSGGASQETYKVIVNGESGDRPLCLRRASEGMELDIESELQESVGLPIEALLMITAREASVPEPEVHYVLAEQDGLGEGFIMQWLEGETLGARIVRSDEFNDVRPSLARQCGEILARIHAIDIEPTGLGEKLRTQTPENLVNQTWERYKRFKTPQPMIDYSARWLLEHLPTNYEATLVHNDFRNGNLMIDATGIVGVLDWEISHIGDPMRDLGWICTNSWRFGRADLPVGGFGEYEDLADAYESTSGRKLDREHVKFWEVYGSFWWAVTTLGMADRFRVGPDKTVERPAIGRRCSEGQIDCANLIISGSVTLVDPPQRKDDDMPGIDELVVSVRDFLREDVLDSSHGRTKFLARVASNSLDVVLRDRALGSEHRRRELERLRAIFESEEELSVLRWRLVHALREAEIPLDDVGVIAHLRDTVANQVAIDQPRYSGLATALAAS</sequence>
<evidence type="ECO:0000259" key="2">
    <source>
        <dbReference type="Pfam" id="PF19802"/>
    </source>
</evidence>
<dbReference type="AlphaFoldDB" id="A0A381RGF4"/>
<dbReference type="InterPro" id="IPR041726">
    <property type="entry name" value="ACAD10_11_N"/>
</dbReference>
<dbReference type="InterPro" id="IPR046252">
    <property type="entry name" value="DUF6285"/>
</dbReference>
<dbReference type="InterPro" id="IPR002575">
    <property type="entry name" value="Aminoglycoside_PTrfase"/>
</dbReference>
<evidence type="ECO:0000313" key="3">
    <source>
        <dbReference type="EMBL" id="SUZ90820.1"/>
    </source>
</evidence>
<dbReference type="EMBL" id="UINC01001925">
    <property type="protein sequence ID" value="SUZ90820.1"/>
    <property type="molecule type" value="Genomic_DNA"/>
</dbReference>
<dbReference type="CDD" id="cd05154">
    <property type="entry name" value="ACAD10_11_N-like"/>
    <property type="match status" value="1"/>
</dbReference>
<proteinExistence type="predicted"/>
<reference evidence="3" key="1">
    <citation type="submission" date="2018-05" db="EMBL/GenBank/DDBJ databases">
        <authorList>
            <person name="Lanie J.A."/>
            <person name="Ng W.-L."/>
            <person name="Kazmierczak K.M."/>
            <person name="Andrzejewski T.M."/>
            <person name="Davidsen T.M."/>
            <person name="Wayne K.J."/>
            <person name="Tettelin H."/>
            <person name="Glass J.I."/>
            <person name="Rusch D."/>
            <person name="Podicherti R."/>
            <person name="Tsui H.-C.T."/>
            <person name="Winkler M.E."/>
        </authorList>
    </citation>
    <scope>NUCLEOTIDE SEQUENCE</scope>
</reference>
<accession>A0A381RGF4</accession>
<organism evidence="3">
    <name type="scientific">marine metagenome</name>
    <dbReference type="NCBI Taxonomy" id="408172"/>
    <lineage>
        <taxon>unclassified sequences</taxon>
        <taxon>metagenomes</taxon>
        <taxon>ecological metagenomes</taxon>
    </lineage>
</organism>